<protein>
    <submittedName>
        <fullName evidence="2">Uncharacterized protein</fullName>
    </submittedName>
</protein>
<comment type="caution">
    <text evidence="2">The sequence shown here is derived from an EMBL/GenBank/DDBJ whole genome shotgun (WGS) entry which is preliminary data.</text>
</comment>
<sequence>MTPNHYVMDEATRTVFYNTRRHITRPYTPNYPLQQVLNVLEFQVNQPYVLLNHSITQFRLPLHLRPFQPRPLLPNRPQPPAMFLESDNFSRGQPPNPFSSTPKPTASFGSTATAAHRFLRLHRHCCPPPEPLRRL</sequence>
<feature type="compositionally biased region" description="Polar residues" evidence="1">
    <location>
        <begin position="87"/>
        <end position="109"/>
    </location>
</feature>
<accession>A0A540NE23</accession>
<organism evidence="2 3">
    <name type="scientific">Malus baccata</name>
    <name type="common">Siberian crab apple</name>
    <name type="synonym">Pyrus baccata</name>
    <dbReference type="NCBI Taxonomy" id="106549"/>
    <lineage>
        <taxon>Eukaryota</taxon>
        <taxon>Viridiplantae</taxon>
        <taxon>Streptophyta</taxon>
        <taxon>Embryophyta</taxon>
        <taxon>Tracheophyta</taxon>
        <taxon>Spermatophyta</taxon>
        <taxon>Magnoliopsida</taxon>
        <taxon>eudicotyledons</taxon>
        <taxon>Gunneridae</taxon>
        <taxon>Pentapetalae</taxon>
        <taxon>rosids</taxon>
        <taxon>fabids</taxon>
        <taxon>Rosales</taxon>
        <taxon>Rosaceae</taxon>
        <taxon>Amygdaloideae</taxon>
        <taxon>Maleae</taxon>
        <taxon>Malus</taxon>
    </lineage>
</organism>
<gene>
    <name evidence="2" type="ORF">C1H46_005571</name>
</gene>
<keyword evidence="3" id="KW-1185">Reference proteome</keyword>
<evidence type="ECO:0000313" key="2">
    <source>
        <dbReference type="EMBL" id="TQE08853.1"/>
    </source>
</evidence>
<dbReference type="EMBL" id="VIEB01000064">
    <property type="protein sequence ID" value="TQE08853.1"/>
    <property type="molecule type" value="Genomic_DNA"/>
</dbReference>
<reference evidence="2 3" key="1">
    <citation type="journal article" date="2019" name="G3 (Bethesda)">
        <title>Sequencing of a Wild Apple (Malus baccata) Genome Unravels the Differences Between Cultivated and Wild Apple Species Regarding Disease Resistance and Cold Tolerance.</title>
        <authorList>
            <person name="Chen X."/>
        </authorList>
    </citation>
    <scope>NUCLEOTIDE SEQUENCE [LARGE SCALE GENOMIC DNA]</scope>
    <source>
        <strain evidence="3">cv. Shandingzi</strain>
        <tissue evidence="2">Leaves</tissue>
    </source>
</reference>
<evidence type="ECO:0000313" key="3">
    <source>
        <dbReference type="Proteomes" id="UP000315295"/>
    </source>
</evidence>
<proteinExistence type="predicted"/>
<dbReference type="Proteomes" id="UP000315295">
    <property type="component" value="Unassembled WGS sequence"/>
</dbReference>
<evidence type="ECO:0000256" key="1">
    <source>
        <dbReference type="SAM" id="MobiDB-lite"/>
    </source>
</evidence>
<feature type="region of interest" description="Disordered" evidence="1">
    <location>
        <begin position="71"/>
        <end position="109"/>
    </location>
</feature>
<dbReference type="AlphaFoldDB" id="A0A540NE23"/>
<feature type="compositionally biased region" description="Pro residues" evidence="1">
    <location>
        <begin position="71"/>
        <end position="80"/>
    </location>
</feature>
<name>A0A540NE23_MALBA</name>